<comment type="caution">
    <text evidence="1">The sequence shown here is derived from an EMBL/GenBank/DDBJ whole genome shotgun (WGS) entry which is preliminary data.</text>
</comment>
<gene>
    <name evidence="1" type="ORF">PoB_000235300</name>
</gene>
<sequence>MVSLTKEMILEQLFLYSIENRLSRIDGTAESVARHEDLRFGAPPSRNSALILSLVRLDVSVLSSALKKTRSLDITSYTLIGKKEPLGGEHSNTEMEKYAVSSFTYENGNYSVGQEESPKVVTVTKTAQKPKKTETWRQALYDFTQNTTLHGVRFIFMDNVSVLRR</sequence>
<organism evidence="1 2">
    <name type="scientific">Plakobranchus ocellatus</name>
    <dbReference type="NCBI Taxonomy" id="259542"/>
    <lineage>
        <taxon>Eukaryota</taxon>
        <taxon>Metazoa</taxon>
        <taxon>Spiralia</taxon>
        <taxon>Lophotrochozoa</taxon>
        <taxon>Mollusca</taxon>
        <taxon>Gastropoda</taxon>
        <taxon>Heterobranchia</taxon>
        <taxon>Euthyneura</taxon>
        <taxon>Panpulmonata</taxon>
        <taxon>Sacoglossa</taxon>
        <taxon>Placobranchoidea</taxon>
        <taxon>Plakobranchidae</taxon>
        <taxon>Plakobranchus</taxon>
    </lineage>
</organism>
<protein>
    <submittedName>
        <fullName evidence="1">Uncharacterized protein</fullName>
    </submittedName>
</protein>
<dbReference type="Proteomes" id="UP000735302">
    <property type="component" value="Unassembled WGS sequence"/>
</dbReference>
<dbReference type="EMBL" id="BLXT01000300">
    <property type="protein sequence ID" value="GFN75847.1"/>
    <property type="molecule type" value="Genomic_DNA"/>
</dbReference>
<name>A0AAV3Y0Q7_9GAST</name>
<reference evidence="1 2" key="1">
    <citation type="journal article" date="2021" name="Elife">
        <title>Chloroplast acquisition without the gene transfer in kleptoplastic sea slugs, Plakobranchus ocellatus.</title>
        <authorList>
            <person name="Maeda T."/>
            <person name="Takahashi S."/>
            <person name="Yoshida T."/>
            <person name="Shimamura S."/>
            <person name="Takaki Y."/>
            <person name="Nagai Y."/>
            <person name="Toyoda A."/>
            <person name="Suzuki Y."/>
            <person name="Arimoto A."/>
            <person name="Ishii H."/>
            <person name="Satoh N."/>
            <person name="Nishiyama T."/>
            <person name="Hasebe M."/>
            <person name="Maruyama T."/>
            <person name="Minagawa J."/>
            <person name="Obokata J."/>
            <person name="Shigenobu S."/>
        </authorList>
    </citation>
    <scope>NUCLEOTIDE SEQUENCE [LARGE SCALE GENOMIC DNA]</scope>
</reference>
<proteinExistence type="predicted"/>
<keyword evidence="2" id="KW-1185">Reference proteome</keyword>
<evidence type="ECO:0000313" key="2">
    <source>
        <dbReference type="Proteomes" id="UP000735302"/>
    </source>
</evidence>
<evidence type="ECO:0000313" key="1">
    <source>
        <dbReference type="EMBL" id="GFN75847.1"/>
    </source>
</evidence>
<dbReference type="AlphaFoldDB" id="A0AAV3Y0Q7"/>
<accession>A0AAV3Y0Q7</accession>